<proteinExistence type="predicted"/>
<dbReference type="Proteomes" id="UP001595075">
    <property type="component" value="Unassembled WGS sequence"/>
</dbReference>
<accession>A0ABR4CA91</accession>
<organism evidence="1 2">
    <name type="scientific">Oculimacula yallundae</name>
    <dbReference type="NCBI Taxonomy" id="86028"/>
    <lineage>
        <taxon>Eukaryota</taxon>
        <taxon>Fungi</taxon>
        <taxon>Dikarya</taxon>
        <taxon>Ascomycota</taxon>
        <taxon>Pezizomycotina</taxon>
        <taxon>Leotiomycetes</taxon>
        <taxon>Helotiales</taxon>
        <taxon>Ploettnerulaceae</taxon>
        <taxon>Oculimacula</taxon>
    </lineage>
</organism>
<name>A0ABR4CA91_9HELO</name>
<reference evidence="1 2" key="1">
    <citation type="journal article" date="2024" name="Commun. Biol.">
        <title>Comparative genomic analysis of thermophilic fungi reveals convergent evolutionary adaptations and gene losses.</title>
        <authorList>
            <person name="Steindorff A.S."/>
            <person name="Aguilar-Pontes M.V."/>
            <person name="Robinson A.J."/>
            <person name="Andreopoulos B."/>
            <person name="LaButti K."/>
            <person name="Kuo A."/>
            <person name="Mondo S."/>
            <person name="Riley R."/>
            <person name="Otillar R."/>
            <person name="Haridas S."/>
            <person name="Lipzen A."/>
            <person name="Grimwood J."/>
            <person name="Schmutz J."/>
            <person name="Clum A."/>
            <person name="Reid I.D."/>
            <person name="Moisan M.C."/>
            <person name="Butler G."/>
            <person name="Nguyen T.T.M."/>
            <person name="Dewar K."/>
            <person name="Conant G."/>
            <person name="Drula E."/>
            <person name="Henrissat B."/>
            <person name="Hansel C."/>
            <person name="Singer S."/>
            <person name="Hutchinson M.I."/>
            <person name="de Vries R.P."/>
            <person name="Natvig D.O."/>
            <person name="Powell A.J."/>
            <person name="Tsang A."/>
            <person name="Grigoriev I.V."/>
        </authorList>
    </citation>
    <scope>NUCLEOTIDE SEQUENCE [LARGE SCALE GENOMIC DNA]</scope>
    <source>
        <strain evidence="1 2">CBS 494.80</strain>
    </source>
</reference>
<comment type="caution">
    <text evidence="1">The sequence shown here is derived from an EMBL/GenBank/DDBJ whole genome shotgun (WGS) entry which is preliminary data.</text>
</comment>
<gene>
    <name evidence="1" type="ORF">VTL71DRAFT_2508</name>
</gene>
<protein>
    <submittedName>
        <fullName evidence="1">Uncharacterized protein</fullName>
    </submittedName>
</protein>
<keyword evidence="2" id="KW-1185">Reference proteome</keyword>
<dbReference type="EMBL" id="JAZHXI010000011">
    <property type="protein sequence ID" value="KAL2066437.1"/>
    <property type="molecule type" value="Genomic_DNA"/>
</dbReference>
<sequence>MRRPSAQYLATFSIMDILIISMIDSSVPKPSTGFALSIPASRSYGLALSFDGRLETEHFPCSTSHSIPTRRDIDIASHRQQLLSSPCSPFILPRPKHQYINPSTVSSHHISQQTLDIPFLVICICLSRLDLSGLGQRSGRGLVALAFGIFLRPSSRLAFDFQVWWSGVFTFPVGGGGRFSIYELGERAAFYMGWRGV</sequence>
<evidence type="ECO:0000313" key="1">
    <source>
        <dbReference type="EMBL" id="KAL2066437.1"/>
    </source>
</evidence>
<evidence type="ECO:0000313" key="2">
    <source>
        <dbReference type="Proteomes" id="UP001595075"/>
    </source>
</evidence>